<dbReference type="EMBL" id="RXHJ01000002">
    <property type="protein sequence ID" value="RSZ65554.1"/>
    <property type="molecule type" value="Genomic_DNA"/>
</dbReference>
<gene>
    <name evidence="1" type="ORF">EAH68_02025</name>
</gene>
<protein>
    <recommendedName>
        <fullName evidence="3">Tetratricopeptide repeat protein</fullName>
    </recommendedName>
</protein>
<dbReference type="OrthoDB" id="8450665at2"/>
<reference evidence="1 2" key="1">
    <citation type="submission" date="2018-12" db="EMBL/GenBank/DDBJ databases">
        <title>YIM 101343 draft genome.</title>
        <authorList>
            <person name="Chen X."/>
        </authorList>
    </citation>
    <scope>NUCLEOTIDE SEQUENCE [LARGE SCALE GENOMIC DNA]</scope>
    <source>
        <strain evidence="1 2">YIM 101343</strain>
    </source>
</reference>
<proteinExistence type="predicted"/>
<name>A0A430I1G8_9CORY</name>
<dbReference type="AlphaFoldDB" id="A0A430I1G8"/>
<comment type="caution">
    <text evidence="1">The sequence shown here is derived from an EMBL/GenBank/DDBJ whole genome shotgun (WGS) entry which is preliminary data.</text>
</comment>
<dbReference type="Proteomes" id="UP000274907">
    <property type="component" value="Unassembled WGS sequence"/>
</dbReference>
<organism evidence="1 2">
    <name type="scientific">Corynebacterium hylobatis</name>
    <dbReference type="NCBI Taxonomy" id="1859290"/>
    <lineage>
        <taxon>Bacteria</taxon>
        <taxon>Bacillati</taxon>
        <taxon>Actinomycetota</taxon>
        <taxon>Actinomycetes</taxon>
        <taxon>Mycobacteriales</taxon>
        <taxon>Corynebacteriaceae</taxon>
        <taxon>Corynebacterium</taxon>
    </lineage>
</organism>
<dbReference type="RefSeq" id="WP_126119650.1">
    <property type="nucleotide sequence ID" value="NZ_RXHJ01000002.1"/>
</dbReference>
<evidence type="ECO:0000313" key="2">
    <source>
        <dbReference type="Proteomes" id="UP000274907"/>
    </source>
</evidence>
<evidence type="ECO:0000313" key="1">
    <source>
        <dbReference type="EMBL" id="RSZ65554.1"/>
    </source>
</evidence>
<sequence length="171" mass="18428">MHDQQTSPDPVMETITRAVGQWQESGDSASARERLLTLWAEIGVTGDAFHRCILAHYLADLYDDPAEALIWDIRALDAADAVPAQGVGGVQHGFNIASFRPSLYLNIADNLRQLGSFTAAVAHLDAATHDMHLLAEDAYGGLIRDGMKQVGQAITRGDCSRLGQSPASDSR</sequence>
<keyword evidence="2" id="KW-1185">Reference proteome</keyword>
<accession>A0A430I1G8</accession>
<evidence type="ECO:0008006" key="3">
    <source>
        <dbReference type="Google" id="ProtNLM"/>
    </source>
</evidence>